<comment type="caution">
    <text evidence="1">The sequence shown here is derived from an EMBL/GenBank/DDBJ whole genome shotgun (WGS) entry which is preliminary data.</text>
</comment>
<name>A0A0F2LQ81_9CREN</name>
<accession>A0A0F2LQ81</accession>
<evidence type="ECO:0000313" key="2">
    <source>
        <dbReference type="EMBL" id="MCL7343818.1"/>
    </source>
</evidence>
<protein>
    <submittedName>
        <fullName evidence="1">Uncharacterized protein</fullName>
    </submittedName>
</protein>
<dbReference type="EMBL" id="JZWS02000002">
    <property type="protein sequence ID" value="MCL7343818.1"/>
    <property type="molecule type" value="Genomic_DNA"/>
</dbReference>
<evidence type="ECO:0000313" key="1">
    <source>
        <dbReference type="EMBL" id="KJR78640.1"/>
    </source>
</evidence>
<reference evidence="1" key="1">
    <citation type="submission" date="2015-03" db="EMBL/GenBank/DDBJ databases">
        <title>Metagenome Sequencing of an Archaeal-Dominated Microbial Community from a Hot Spring at the Los Azufres Geothermal Field, Mexico.</title>
        <authorList>
            <person name="Servin-Garciduenas L.E."/>
            <person name="Martinez-Romero E."/>
        </authorList>
    </citation>
    <scope>NUCLEOTIDE SEQUENCE [LARGE SCALE GENOMIC DNA]</scope>
    <source>
        <strain evidence="1">AZ1-454</strain>
    </source>
</reference>
<reference evidence="2" key="2">
    <citation type="submission" date="2022-05" db="EMBL/GenBank/DDBJ databases">
        <title>Metagenome Sequencing of an Archaeal-Dominated Microbial Community from a Hot Spring at the Los Azufres Geothermal Field, Mexico.</title>
        <authorList>
            <person name="Marin-Paredes R."/>
            <person name="Martinez-Romero E."/>
            <person name="Servin-Garciduenas L.E."/>
        </authorList>
    </citation>
    <scope>NUCLEOTIDE SEQUENCE</scope>
    <source>
        <strain evidence="2">AZ1-454</strain>
    </source>
</reference>
<sequence>MRIKSIIAEKDTVEFCYEGSSVKISVMDKELRIFEEIGYEVATGPIYSKIQLAVRGGNVYVISPFGENEVKDPSNILKGIMQLAELVKEKHKGLYEKMQRVIGTVPT</sequence>
<gene>
    <name evidence="2" type="ORF">TQ35_004495</name>
    <name evidence="1" type="ORF">TQ35_06220</name>
</gene>
<organism evidence="1">
    <name type="scientific">Candidatus Aramenus sulfurataquae</name>
    <dbReference type="NCBI Taxonomy" id="1326980"/>
    <lineage>
        <taxon>Archaea</taxon>
        <taxon>Thermoproteota</taxon>
        <taxon>Thermoprotei</taxon>
        <taxon>Sulfolobales</taxon>
        <taxon>Sulfolobaceae</taxon>
        <taxon>Candidatus Aramenus</taxon>
    </lineage>
</organism>
<proteinExistence type="predicted"/>
<dbReference type="EMBL" id="JZWS01000070">
    <property type="protein sequence ID" value="KJR78640.1"/>
    <property type="molecule type" value="Genomic_DNA"/>
</dbReference>
<dbReference type="AlphaFoldDB" id="A0A0F2LQ81"/>